<dbReference type="AlphaFoldDB" id="A0A016S3H0"/>
<accession>A0A016S3H0</accession>
<dbReference type="EMBL" id="JARK01001639">
    <property type="protein sequence ID" value="EYB85200.1"/>
    <property type="molecule type" value="Genomic_DNA"/>
</dbReference>
<protein>
    <recommendedName>
        <fullName evidence="3">PABS domain-containing protein</fullName>
    </recommendedName>
</protein>
<gene>
    <name evidence="1" type="primary">Acey_s0303.g1905</name>
    <name evidence="1" type="ORF">Y032_0303g1905</name>
</gene>
<evidence type="ECO:0008006" key="3">
    <source>
        <dbReference type="Google" id="ProtNLM"/>
    </source>
</evidence>
<keyword evidence="2" id="KW-1185">Reference proteome</keyword>
<sequence length="88" mass="9759">MNSPRHRRGGRYDAIVLDACDGTNDSPCPAKSFQKAATLNMLRRALTPTGSIVVNILSQDSQDFGYHWQKVYFNAIIQCVLTVSNARS</sequence>
<comment type="caution">
    <text evidence="1">The sequence shown here is derived from an EMBL/GenBank/DDBJ whole genome shotgun (WGS) entry which is preliminary data.</text>
</comment>
<name>A0A016S3H0_9BILA</name>
<reference evidence="2" key="1">
    <citation type="journal article" date="2015" name="Nat. Genet.">
        <title>The genome and transcriptome of the zoonotic hookworm Ancylostoma ceylanicum identify infection-specific gene families.</title>
        <authorList>
            <person name="Schwarz E.M."/>
            <person name="Hu Y."/>
            <person name="Antoshechkin I."/>
            <person name="Miller M.M."/>
            <person name="Sternberg P.W."/>
            <person name="Aroian R.V."/>
        </authorList>
    </citation>
    <scope>NUCLEOTIDE SEQUENCE</scope>
    <source>
        <strain evidence="2">HY135</strain>
    </source>
</reference>
<dbReference type="Gene3D" id="3.40.50.150">
    <property type="entry name" value="Vaccinia Virus protein VP39"/>
    <property type="match status" value="1"/>
</dbReference>
<dbReference type="InterPro" id="IPR029063">
    <property type="entry name" value="SAM-dependent_MTases_sf"/>
</dbReference>
<evidence type="ECO:0000313" key="2">
    <source>
        <dbReference type="Proteomes" id="UP000024635"/>
    </source>
</evidence>
<organism evidence="1 2">
    <name type="scientific">Ancylostoma ceylanicum</name>
    <dbReference type="NCBI Taxonomy" id="53326"/>
    <lineage>
        <taxon>Eukaryota</taxon>
        <taxon>Metazoa</taxon>
        <taxon>Ecdysozoa</taxon>
        <taxon>Nematoda</taxon>
        <taxon>Chromadorea</taxon>
        <taxon>Rhabditida</taxon>
        <taxon>Rhabditina</taxon>
        <taxon>Rhabditomorpha</taxon>
        <taxon>Strongyloidea</taxon>
        <taxon>Ancylostomatidae</taxon>
        <taxon>Ancylostomatinae</taxon>
        <taxon>Ancylostoma</taxon>
    </lineage>
</organism>
<dbReference type="SUPFAM" id="SSF53335">
    <property type="entry name" value="S-adenosyl-L-methionine-dependent methyltransferases"/>
    <property type="match status" value="1"/>
</dbReference>
<dbReference type="Proteomes" id="UP000024635">
    <property type="component" value="Unassembled WGS sequence"/>
</dbReference>
<evidence type="ECO:0000313" key="1">
    <source>
        <dbReference type="EMBL" id="EYB85200.1"/>
    </source>
</evidence>
<proteinExistence type="predicted"/>